<keyword evidence="8 10" id="KW-0472">Membrane</keyword>
<name>A0A0D7BJV1_9AGAR</name>
<feature type="transmembrane region" description="Helical" evidence="10">
    <location>
        <begin position="419"/>
        <end position="442"/>
    </location>
</feature>
<feature type="transmembrane region" description="Helical" evidence="10">
    <location>
        <begin position="386"/>
        <end position="407"/>
    </location>
</feature>
<protein>
    <submittedName>
        <fullName evidence="12">Sodium/hydrogen exchanger</fullName>
    </submittedName>
</protein>
<dbReference type="PANTHER" id="PTHR43562:SF3">
    <property type="entry name" value="SODIUM ION_PROTON EXCHANGER (EUROFUNG)"/>
    <property type="match status" value="1"/>
</dbReference>
<keyword evidence="5 10" id="KW-1133">Transmembrane helix</keyword>
<dbReference type="AlphaFoldDB" id="A0A0D7BJV1"/>
<keyword evidence="7" id="KW-0406">Ion transport</keyword>
<evidence type="ECO:0000256" key="5">
    <source>
        <dbReference type="ARBA" id="ARBA00022989"/>
    </source>
</evidence>
<evidence type="ECO:0000256" key="10">
    <source>
        <dbReference type="SAM" id="Phobius"/>
    </source>
</evidence>
<keyword evidence="2" id="KW-0813">Transport</keyword>
<dbReference type="Pfam" id="PF00999">
    <property type="entry name" value="Na_H_Exchanger"/>
    <property type="match status" value="1"/>
</dbReference>
<evidence type="ECO:0000256" key="2">
    <source>
        <dbReference type="ARBA" id="ARBA00022448"/>
    </source>
</evidence>
<comment type="subcellular location">
    <subcellularLocation>
        <location evidence="1">Membrane</location>
        <topology evidence="1">Multi-pass membrane protein</topology>
    </subcellularLocation>
</comment>
<feature type="transmembrane region" description="Helical" evidence="10">
    <location>
        <begin position="125"/>
        <end position="146"/>
    </location>
</feature>
<feature type="transmembrane region" description="Helical" evidence="10">
    <location>
        <begin position="96"/>
        <end position="119"/>
    </location>
</feature>
<reference evidence="12 13" key="1">
    <citation type="journal article" date="2015" name="Fungal Genet. Biol.">
        <title>Evolution of novel wood decay mechanisms in Agaricales revealed by the genome sequences of Fistulina hepatica and Cylindrobasidium torrendii.</title>
        <authorList>
            <person name="Floudas D."/>
            <person name="Held B.W."/>
            <person name="Riley R."/>
            <person name="Nagy L.G."/>
            <person name="Koehler G."/>
            <person name="Ransdell A.S."/>
            <person name="Younus H."/>
            <person name="Chow J."/>
            <person name="Chiniquy J."/>
            <person name="Lipzen A."/>
            <person name="Tritt A."/>
            <person name="Sun H."/>
            <person name="Haridas S."/>
            <person name="LaButti K."/>
            <person name="Ohm R.A."/>
            <person name="Kues U."/>
            <person name="Blanchette R.A."/>
            <person name="Grigoriev I.V."/>
            <person name="Minto R.E."/>
            <person name="Hibbett D.S."/>
        </authorList>
    </citation>
    <scope>NUCLEOTIDE SEQUENCE [LARGE SCALE GENOMIC DNA]</scope>
    <source>
        <strain evidence="12 13">FP15055 ss-10</strain>
    </source>
</reference>
<dbReference type="GO" id="GO:0015297">
    <property type="term" value="F:antiporter activity"/>
    <property type="evidence" value="ECO:0007669"/>
    <property type="project" value="UniProtKB-KW"/>
</dbReference>
<proteinExistence type="predicted"/>
<evidence type="ECO:0000256" key="6">
    <source>
        <dbReference type="ARBA" id="ARBA00023053"/>
    </source>
</evidence>
<keyword evidence="3" id="KW-0050">Antiport</keyword>
<evidence type="ECO:0000256" key="7">
    <source>
        <dbReference type="ARBA" id="ARBA00023065"/>
    </source>
</evidence>
<feature type="transmembrane region" description="Helical" evidence="10">
    <location>
        <begin position="65"/>
        <end position="84"/>
    </location>
</feature>
<dbReference type="InterPro" id="IPR038770">
    <property type="entry name" value="Na+/solute_symporter_sf"/>
</dbReference>
<evidence type="ECO:0000259" key="11">
    <source>
        <dbReference type="Pfam" id="PF00999"/>
    </source>
</evidence>
<feature type="domain" description="Cation/H+ exchanger transmembrane" evidence="11">
    <location>
        <begin position="39"/>
        <end position="441"/>
    </location>
</feature>
<evidence type="ECO:0000256" key="3">
    <source>
        <dbReference type="ARBA" id="ARBA00022449"/>
    </source>
</evidence>
<organism evidence="12 13">
    <name type="scientific">Cylindrobasidium torrendii FP15055 ss-10</name>
    <dbReference type="NCBI Taxonomy" id="1314674"/>
    <lineage>
        <taxon>Eukaryota</taxon>
        <taxon>Fungi</taxon>
        <taxon>Dikarya</taxon>
        <taxon>Basidiomycota</taxon>
        <taxon>Agaricomycotina</taxon>
        <taxon>Agaricomycetes</taxon>
        <taxon>Agaricomycetidae</taxon>
        <taxon>Agaricales</taxon>
        <taxon>Marasmiineae</taxon>
        <taxon>Physalacriaceae</taxon>
        <taxon>Cylindrobasidium</taxon>
    </lineage>
</organism>
<dbReference type="OrthoDB" id="1288932at2759"/>
<evidence type="ECO:0000256" key="1">
    <source>
        <dbReference type="ARBA" id="ARBA00004141"/>
    </source>
</evidence>
<feature type="transmembrane region" description="Helical" evidence="10">
    <location>
        <begin position="158"/>
        <end position="177"/>
    </location>
</feature>
<accession>A0A0D7BJV1</accession>
<evidence type="ECO:0000256" key="9">
    <source>
        <dbReference type="ARBA" id="ARBA00023201"/>
    </source>
</evidence>
<dbReference type="Proteomes" id="UP000054007">
    <property type="component" value="Unassembled WGS sequence"/>
</dbReference>
<dbReference type="EMBL" id="KN880476">
    <property type="protein sequence ID" value="KIY69891.1"/>
    <property type="molecule type" value="Genomic_DNA"/>
</dbReference>
<feature type="transmembrane region" description="Helical" evidence="10">
    <location>
        <begin position="296"/>
        <end position="315"/>
    </location>
</feature>
<feature type="transmembrane region" description="Helical" evidence="10">
    <location>
        <begin position="189"/>
        <end position="210"/>
    </location>
</feature>
<feature type="transmembrane region" description="Helical" evidence="10">
    <location>
        <begin position="222"/>
        <end position="243"/>
    </location>
</feature>
<dbReference type="PANTHER" id="PTHR43562">
    <property type="entry name" value="NAPA-TYPE SODIUM/HYDROGEN ANTIPORTER"/>
    <property type="match status" value="1"/>
</dbReference>
<evidence type="ECO:0000313" key="13">
    <source>
        <dbReference type="Proteomes" id="UP000054007"/>
    </source>
</evidence>
<keyword evidence="13" id="KW-1185">Reference proteome</keyword>
<dbReference type="GO" id="GO:1902600">
    <property type="term" value="P:proton transmembrane transport"/>
    <property type="evidence" value="ECO:0007669"/>
    <property type="project" value="InterPro"/>
</dbReference>
<feature type="transmembrane region" description="Helical" evidence="10">
    <location>
        <begin position="35"/>
        <end position="53"/>
    </location>
</feature>
<dbReference type="InterPro" id="IPR006153">
    <property type="entry name" value="Cation/H_exchanger_TM"/>
</dbReference>
<keyword evidence="6" id="KW-0915">Sodium</keyword>
<keyword evidence="4 10" id="KW-0812">Transmembrane</keyword>
<sequence length="446" mass="47104">MSFTLVYEIPEIPILFTFTSYFFLLNIAENIATTVLNAGIIGSLVTGIIYGPEAANILPASAEETFLVVGYIGLLLIVFEAGLTTDMTVLRRNFPLSCMAAFVGIAMPIALSMLLLAVGYHYSSLQAFAAGAALSSTSLGTTLSLLTPETKQTRIGVVILSAALFDDIVGLVIASVIEKLASSAFTWDSVVRPILVSVAFILATYLLAFLPTLIPALKFTKMIAHLWAIVLVLSGYVAGAKYAGTSELLGAYLAGVLVMQLAPTQEAHKDDTTEAGSLPNPLAAFEHYMLPVQQTLLSPLFFASIGAALPMSSLGSVNGSSQVVWRGIVYAVLMFISKLAVGVVVWIWPDSENGRGWMGRSHVQSASAPPISLQPMVPVTSTPMRGAILAGLAMVARGEIALIVAQLGRSILERDGGEAFAVVIWAILVDTVGGALGVGLLLKIWK</sequence>
<dbReference type="GO" id="GO:0016020">
    <property type="term" value="C:membrane"/>
    <property type="evidence" value="ECO:0007669"/>
    <property type="project" value="UniProtKB-SubCell"/>
</dbReference>
<evidence type="ECO:0000256" key="4">
    <source>
        <dbReference type="ARBA" id="ARBA00022692"/>
    </source>
</evidence>
<feature type="transmembrane region" description="Helical" evidence="10">
    <location>
        <begin position="12"/>
        <end position="28"/>
    </location>
</feature>
<feature type="transmembrane region" description="Helical" evidence="10">
    <location>
        <begin position="327"/>
        <end position="348"/>
    </location>
</feature>
<evidence type="ECO:0000313" key="12">
    <source>
        <dbReference type="EMBL" id="KIY69891.1"/>
    </source>
</evidence>
<gene>
    <name evidence="12" type="ORF">CYLTODRAFT_371768</name>
</gene>
<dbReference type="GO" id="GO:0006814">
    <property type="term" value="P:sodium ion transport"/>
    <property type="evidence" value="ECO:0007669"/>
    <property type="project" value="UniProtKB-KW"/>
</dbReference>
<evidence type="ECO:0000256" key="8">
    <source>
        <dbReference type="ARBA" id="ARBA00023136"/>
    </source>
</evidence>
<dbReference type="Gene3D" id="1.20.1530.20">
    <property type="match status" value="1"/>
</dbReference>
<keyword evidence="9" id="KW-0739">Sodium transport</keyword>